<reference evidence="1" key="1">
    <citation type="submission" date="2020-08" db="EMBL/GenBank/DDBJ databases">
        <title>Diversity of carbapenem-resistant Acinetobacter baumannii and bacteriophage-mediated spread of the Oxa23 carbapenemase.</title>
        <authorList>
            <person name="Abouelfetouh A."/>
            <person name="Mattock J."/>
            <person name="Turner D."/>
            <person name="Li E."/>
            <person name="Evans B.A."/>
        </authorList>
    </citation>
    <scope>NUCLEOTIDE SEQUENCE</scope>
    <source>
        <strain evidence="1">A86</strain>
    </source>
</reference>
<sequence>MKFLNTNTFAKPTLPPIAQFSGTDRDAFLEQLKEDFSTQEYMTENGKTEIFRTSINPEVETMLSRVELIKYLVKERPIATLKSIKSFKGKEQLRVEYDKDIPLLLKNQIATIFVAVNSGTYNVGIELQAFQDTFSELSKEEQYALYEFGLINQCYTSEQAQAYVAALIKFQKFFAAKMKSASIRKQLSNRASNRRRPKERCIQLVEALLKIHSRILVVRVDLGLIRDPAKLQERAISPDFAQVEHDCEFMQKALARFYEASKHNQLKHAIGYILRLEYTPVKGLHLHCYYFFNANDHREDITWGQYIAEKWKVATNNLGSAFICNMKKDEYRYRALGILEYTDHEMLENLKATFDYICKNDQYFAFTKGDQIRSFRTSQIPKVPDTKLGRPRKFEQLNLLDSDQSDDAQEGGLKHD</sequence>
<protein>
    <submittedName>
        <fullName evidence="1">Inovirus-type Gp2 protein</fullName>
    </submittedName>
</protein>
<dbReference type="Proteomes" id="UP000634608">
    <property type="component" value="Unassembled WGS sequence"/>
</dbReference>
<evidence type="ECO:0000313" key="2">
    <source>
        <dbReference type="Proteomes" id="UP000634608"/>
    </source>
</evidence>
<accession>A0A8I0FCA7</accession>
<dbReference type="RefSeq" id="WP_188137417.1">
    <property type="nucleotide sequence ID" value="NZ_CP087312.1"/>
</dbReference>
<dbReference type="EMBL" id="JACSVK010000167">
    <property type="protein sequence ID" value="MBD0222051.1"/>
    <property type="molecule type" value="Genomic_DNA"/>
</dbReference>
<dbReference type="AlphaFoldDB" id="A0A8I0FCA7"/>
<comment type="caution">
    <text evidence="1">The sequence shown here is derived from an EMBL/GenBank/DDBJ whole genome shotgun (WGS) entry which is preliminary data.</text>
</comment>
<evidence type="ECO:0000313" key="1">
    <source>
        <dbReference type="EMBL" id="MBD0222051.1"/>
    </source>
</evidence>
<gene>
    <name evidence="1" type="ORF">IAG11_19520</name>
</gene>
<organism evidence="1 2">
    <name type="scientific">Acinetobacter baumannii</name>
    <dbReference type="NCBI Taxonomy" id="470"/>
    <lineage>
        <taxon>Bacteria</taxon>
        <taxon>Pseudomonadati</taxon>
        <taxon>Pseudomonadota</taxon>
        <taxon>Gammaproteobacteria</taxon>
        <taxon>Moraxellales</taxon>
        <taxon>Moraxellaceae</taxon>
        <taxon>Acinetobacter</taxon>
        <taxon>Acinetobacter calcoaceticus/baumannii complex</taxon>
    </lineage>
</organism>
<name>A0A8I0FCA7_ACIBA</name>
<proteinExistence type="predicted"/>